<dbReference type="InterPro" id="IPR009799">
    <property type="entry name" value="EthD_dom"/>
</dbReference>
<sequence length="103" mass="11997">MTFQQYVVYPRKEGATFNEEYYKTKHMPRVEELWAPHGLKSWKVVKFHDDNPYTYAGVVEWESVDAFQKAMQQDSVKEIMGDLVNFSNEQPQVLMGDVLTASS</sequence>
<evidence type="ECO:0000256" key="1">
    <source>
        <dbReference type="ARBA" id="ARBA00005986"/>
    </source>
</evidence>
<dbReference type="EMBL" id="ML996262">
    <property type="protein sequence ID" value="KAF2728921.1"/>
    <property type="molecule type" value="Genomic_DNA"/>
</dbReference>
<evidence type="ECO:0000313" key="3">
    <source>
        <dbReference type="Proteomes" id="UP000799444"/>
    </source>
</evidence>
<dbReference type="PANTHER" id="PTHR40260">
    <property type="entry name" value="BLR8190 PROTEIN"/>
    <property type="match status" value="1"/>
</dbReference>
<evidence type="ECO:0000313" key="2">
    <source>
        <dbReference type="EMBL" id="KAF2728921.1"/>
    </source>
</evidence>
<accession>A0A9P4QQ88</accession>
<protein>
    <recommendedName>
        <fullName evidence="4">EthD domain-containing protein</fullName>
    </recommendedName>
</protein>
<dbReference type="InterPro" id="IPR011008">
    <property type="entry name" value="Dimeric_a/b-barrel"/>
</dbReference>
<dbReference type="Gene3D" id="3.30.70.100">
    <property type="match status" value="1"/>
</dbReference>
<dbReference type="PANTHER" id="PTHR40260:SF2">
    <property type="entry name" value="BLR8190 PROTEIN"/>
    <property type="match status" value="1"/>
</dbReference>
<reference evidence="2" key="1">
    <citation type="journal article" date="2020" name="Stud. Mycol.">
        <title>101 Dothideomycetes genomes: a test case for predicting lifestyles and emergence of pathogens.</title>
        <authorList>
            <person name="Haridas S."/>
            <person name="Albert R."/>
            <person name="Binder M."/>
            <person name="Bloem J."/>
            <person name="Labutti K."/>
            <person name="Salamov A."/>
            <person name="Andreopoulos B."/>
            <person name="Baker S."/>
            <person name="Barry K."/>
            <person name="Bills G."/>
            <person name="Bluhm B."/>
            <person name="Cannon C."/>
            <person name="Castanera R."/>
            <person name="Culley D."/>
            <person name="Daum C."/>
            <person name="Ezra D."/>
            <person name="Gonzalez J."/>
            <person name="Henrissat B."/>
            <person name="Kuo A."/>
            <person name="Liang C."/>
            <person name="Lipzen A."/>
            <person name="Lutzoni F."/>
            <person name="Magnuson J."/>
            <person name="Mondo S."/>
            <person name="Nolan M."/>
            <person name="Ohm R."/>
            <person name="Pangilinan J."/>
            <person name="Park H.-J."/>
            <person name="Ramirez L."/>
            <person name="Alfaro M."/>
            <person name="Sun H."/>
            <person name="Tritt A."/>
            <person name="Yoshinaga Y."/>
            <person name="Zwiers L.-H."/>
            <person name="Turgeon B."/>
            <person name="Goodwin S."/>
            <person name="Spatafora J."/>
            <person name="Crous P."/>
            <person name="Grigoriev I."/>
        </authorList>
    </citation>
    <scope>NUCLEOTIDE SEQUENCE</scope>
    <source>
        <strain evidence="2">CBS 125425</strain>
    </source>
</reference>
<proteinExistence type="inferred from homology"/>
<dbReference type="SUPFAM" id="SSF54909">
    <property type="entry name" value="Dimeric alpha+beta barrel"/>
    <property type="match status" value="1"/>
</dbReference>
<comment type="similarity">
    <text evidence="1">Belongs to the tpcK family.</text>
</comment>
<evidence type="ECO:0008006" key="4">
    <source>
        <dbReference type="Google" id="ProtNLM"/>
    </source>
</evidence>
<dbReference type="Proteomes" id="UP000799444">
    <property type="component" value="Unassembled WGS sequence"/>
</dbReference>
<comment type="caution">
    <text evidence="2">The sequence shown here is derived from an EMBL/GenBank/DDBJ whole genome shotgun (WGS) entry which is preliminary data.</text>
</comment>
<name>A0A9P4QQ88_9PLEO</name>
<dbReference type="OrthoDB" id="4892971at2759"/>
<gene>
    <name evidence="2" type="ORF">EJ04DRAFT_516310</name>
</gene>
<dbReference type="GO" id="GO:0016491">
    <property type="term" value="F:oxidoreductase activity"/>
    <property type="evidence" value="ECO:0007669"/>
    <property type="project" value="InterPro"/>
</dbReference>
<dbReference type="NCBIfam" id="TIGR02118">
    <property type="entry name" value="EthD family reductase"/>
    <property type="match status" value="1"/>
</dbReference>
<keyword evidence="3" id="KW-1185">Reference proteome</keyword>
<organism evidence="2 3">
    <name type="scientific">Polyplosphaeria fusca</name>
    <dbReference type="NCBI Taxonomy" id="682080"/>
    <lineage>
        <taxon>Eukaryota</taxon>
        <taxon>Fungi</taxon>
        <taxon>Dikarya</taxon>
        <taxon>Ascomycota</taxon>
        <taxon>Pezizomycotina</taxon>
        <taxon>Dothideomycetes</taxon>
        <taxon>Pleosporomycetidae</taxon>
        <taxon>Pleosporales</taxon>
        <taxon>Tetraplosphaeriaceae</taxon>
        <taxon>Polyplosphaeria</taxon>
    </lineage>
</organism>
<dbReference type="AlphaFoldDB" id="A0A9P4QQ88"/>